<evidence type="ECO:0000313" key="4">
    <source>
        <dbReference type="Proteomes" id="UP000095300"/>
    </source>
</evidence>
<feature type="region of interest" description="Disordered" evidence="2">
    <location>
        <begin position="612"/>
        <end position="636"/>
    </location>
</feature>
<dbReference type="VEuPathDB" id="VectorBase:SCAU005927"/>
<name>A0A1I8P8Z1_STOCA</name>
<feature type="region of interest" description="Disordered" evidence="2">
    <location>
        <begin position="177"/>
        <end position="520"/>
    </location>
</feature>
<evidence type="ECO:0008006" key="5">
    <source>
        <dbReference type="Google" id="ProtNLM"/>
    </source>
</evidence>
<dbReference type="GO" id="GO:0030289">
    <property type="term" value="C:protein phosphatase 4 complex"/>
    <property type="evidence" value="ECO:0007669"/>
    <property type="project" value="InterPro"/>
</dbReference>
<gene>
    <name evidence="3" type="primary">106084221</name>
</gene>
<sequence>MVTMENHEEIMQILDRFTRLKQKDIPKELDDYLGYVAKTGDTVFKWASLKYLFREKLLNVIKNFYDTTPRIDEIPQYPNVDPFNYESMKSSLLERLELFNAAPFTIQRLCELLIDPRKQYSRIDKFMRALEKNILVVSTVEPGRKRTESENGDSLDSVVNGDLSLDVNVDIEMESEGLFNSSETTNGNGTATKAEVEAAKEETKQEGGEKSVSKNTHANDDDNLPNPKKAKLDLPDDSKNIDEEVKKSETMTKEQVEAKKMECEEVVEKSKEEKDGDIPNEEVKVIDEAKTATAENDDRPKMMKIDKESNETLEDKVGQNKTEIESKKEEEENEVQRTEEHKLEKPTEDSINKEEVDDQPDEKVRSPETEKTKSEDINEKTVDIKDEEEVDAKTVELKEAPQKNENKEQVDNKEEKTVVEKQETEKREKDQVETNTTEVLQAEKDAEVKPEKPGESKEIEEADTVNKDEPKEEDTKKCDAEGNEKIENVLAAENKTESLEEKATEKEGIEAEKKTELSSKIEKVAEQNDVAEKEATSNIVCDQVATNDPTEETANTTPAPTIKPVQVVETADETANASNVGVSIPKAPPTLALNDQPMEEDAATVQEVVMTDALAKPDEDPSGMEVDDTSQEAMDQ</sequence>
<feature type="compositionally biased region" description="Basic and acidic residues" evidence="2">
    <location>
        <begin position="194"/>
        <end position="220"/>
    </location>
</feature>
<feature type="compositionally biased region" description="Low complexity" evidence="2">
    <location>
        <begin position="545"/>
        <end position="560"/>
    </location>
</feature>
<dbReference type="GO" id="GO:0005634">
    <property type="term" value="C:nucleus"/>
    <property type="evidence" value="ECO:0007669"/>
    <property type="project" value="TreeGrafter"/>
</dbReference>
<feature type="compositionally biased region" description="Basic and acidic residues" evidence="2">
    <location>
        <begin position="361"/>
        <end position="384"/>
    </location>
</feature>
<dbReference type="STRING" id="35570.A0A1I8P8Z1"/>
<feature type="region of interest" description="Disordered" evidence="2">
    <location>
        <begin position="540"/>
        <end position="594"/>
    </location>
</feature>
<evidence type="ECO:0000313" key="3">
    <source>
        <dbReference type="EnsemblMetazoa" id="SCAU005927-PA"/>
    </source>
</evidence>
<accession>A0A1I8P8Z1</accession>
<dbReference type="Proteomes" id="UP000095300">
    <property type="component" value="Unassembled WGS sequence"/>
</dbReference>
<dbReference type="Pfam" id="PF09184">
    <property type="entry name" value="PPP4R2"/>
    <property type="match status" value="1"/>
</dbReference>
<feature type="compositionally biased region" description="Basic and acidic residues" evidence="2">
    <location>
        <begin position="230"/>
        <end position="354"/>
    </location>
</feature>
<dbReference type="GO" id="GO:0005737">
    <property type="term" value="C:cytoplasm"/>
    <property type="evidence" value="ECO:0007669"/>
    <property type="project" value="TreeGrafter"/>
</dbReference>
<dbReference type="EnsemblMetazoa" id="SCAU005927-RA">
    <property type="protein sequence ID" value="SCAU005927-PA"/>
    <property type="gene ID" value="SCAU005927"/>
</dbReference>
<dbReference type="OrthoDB" id="341898at2759"/>
<comment type="similarity">
    <text evidence="1">Belongs to the PPP4R2 family.</text>
</comment>
<feature type="compositionally biased region" description="Acidic residues" evidence="2">
    <location>
        <begin position="620"/>
        <end position="636"/>
    </location>
</feature>
<feature type="compositionally biased region" description="Basic and acidic residues" evidence="2">
    <location>
        <begin position="494"/>
        <end position="520"/>
    </location>
</feature>
<reference evidence="3" key="1">
    <citation type="submission" date="2020-05" db="UniProtKB">
        <authorList>
            <consortium name="EnsemblMetazoa"/>
        </authorList>
    </citation>
    <scope>IDENTIFICATION</scope>
    <source>
        <strain evidence="3">USDA</strain>
    </source>
</reference>
<dbReference type="PANTHER" id="PTHR16487:SF0">
    <property type="entry name" value="PROTEIN PHOSPHATASE 4 REGULATORY SUBUNIT 2-RELATED"/>
    <property type="match status" value="1"/>
</dbReference>
<feature type="compositionally biased region" description="Polar residues" evidence="2">
    <location>
        <begin position="178"/>
        <end position="189"/>
    </location>
</feature>
<protein>
    <recommendedName>
        <fullName evidence="5">Serine/threonine-protein phosphatase 4 regulatory subunit 2</fullName>
    </recommendedName>
</protein>
<feature type="compositionally biased region" description="Basic and acidic residues" evidence="2">
    <location>
        <begin position="441"/>
        <end position="487"/>
    </location>
</feature>
<evidence type="ECO:0000256" key="2">
    <source>
        <dbReference type="SAM" id="MobiDB-lite"/>
    </source>
</evidence>
<dbReference type="InterPro" id="IPR015267">
    <property type="entry name" value="PPP4R2"/>
</dbReference>
<dbReference type="KEGG" id="scac:106084221"/>
<dbReference type="PANTHER" id="PTHR16487">
    <property type="entry name" value="PPP4R2-RELATED PROTEIN"/>
    <property type="match status" value="1"/>
</dbReference>
<evidence type="ECO:0000256" key="1">
    <source>
        <dbReference type="ARBA" id="ARBA00009207"/>
    </source>
</evidence>
<dbReference type="AlphaFoldDB" id="A0A1I8P8Z1"/>
<dbReference type="GO" id="GO:0019888">
    <property type="term" value="F:protein phosphatase regulator activity"/>
    <property type="evidence" value="ECO:0007669"/>
    <property type="project" value="InterPro"/>
</dbReference>
<organism evidence="3 4">
    <name type="scientific">Stomoxys calcitrans</name>
    <name type="common">Stable fly</name>
    <name type="synonym">Conops calcitrans</name>
    <dbReference type="NCBI Taxonomy" id="35570"/>
    <lineage>
        <taxon>Eukaryota</taxon>
        <taxon>Metazoa</taxon>
        <taxon>Ecdysozoa</taxon>
        <taxon>Arthropoda</taxon>
        <taxon>Hexapoda</taxon>
        <taxon>Insecta</taxon>
        <taxon>Pterygota</taxon>
        <taxon>Neoptera</taxon>
        <taxon>Endopterygota</taxon>
        <taxon>Diptera</taxon>
        <taxon>Brachycera</taxon>
        <taxon>Muscomorpha</taxon>
        <taxon>Muscoidea</taxon>
        <taxon>Muscidae</taxon>
        <taxon>Stomoxys</taxon>
    </lineage>
</organism>
<proteinExistence type="inferred from homology"/>
<keyword evidence="4" id="KW-1185">Reference proteome</keyword>
<feature type="compositionally biased region" description="Basic and acidic residues" evidence="2">
    <location>
        <begin position="391"/>
        <end position="432"/>
    </location>
</feature>